<evidence type="ECO:0000259" key="1">
    <source>
        <dbReference type="PROSITE" id="PS50181"/>
    </source>
</evidence>
<dbReference type="InterPro" id="IPR032675">
    <property type="entry name" value="LRR_dom_sf"/>
</dbReference>
<keyword evidence="3" id="KW-1185">Reference proteome</keyword>
<dbReference type="PROSITE" id="PS50181">
    <property type="entry name" value="FBOX"/>
    <property type="match status" value="1"/>
</dbReference>
<feature type="domain" description="F-box" evidence="1">
    <location>
        <begin position="4"/>
        <end position="40"/>
    </location>
</feature>
<dbReference type="Proteomes" id="UP001219525">
    <property type="component" value="Unassembled WGS sequence"/>
</dbReference>
<dbReference type="EMBL" id="JARJCW010000009">
    <property type="protein sequence ID" value="KAJ7220790.1"/>
    <property type="molecule type" value="Genomic_DNA"/>
</dbReference>
<evidence type="ECO:0000313" key="3">
    <source>
        <dbReference type="Proteomes" id="UP001219525"/>
    </source>
</evidence>
<evidence type="ECO:0000313" key="2">
    <source>
        <dbReference type="EMBL" id="KAJ7220790.1"/>
    </source>
</evidence>
<dbReference type="InterPro" id="IPR001810">
    <property type="entry name" value="F-box_dom"/>
</dbReference>
<name>A0AAD6VRU2_9AGAR</name>
<reference evidence="2" key="1">
    <citation type="submission" date="2023-03" db="EMBL/GenBank/DDBJ databases">
        <title>Massive genome expansion in bonnet fungi (Mycena s.s.) driven by repeated elements and novel gene families across ecological guilds.</title>
        <authorList>
            <consortium name="Lawrence Berkeley National Laboratory"/>
            <person name="Harder C.B."/>
            <person name="Miyauchi S."/>
            <person name="Viragh M."/>
            <person name="Kuo A."/>
            <person name="Thoen E."/>
            <person name="Andreopoulos B."/>
            <person name="Lu D."/>
            <person name="Skrede I."/>
            <person name="Drula E."/>
            <person name="Henrissat B."/>
            <person name="Morin E."/>
            <person name="Kohler A."/>
            <person name="Barry K."/>
            <person name="LaButti K."/>
            <person name="Morin E."/>
            <person name="Salamov A."/>
            <person name="Lipzen A."/>
            <person name="Mereny Z."/>
            <person name="Hegedus B."/>
            <person name="Baldrian P."/>
            <person name="Stursova M."/>
            <person name="Weitz H."/>
            <person name="Taylor A."/>
            <person name="Grigoriev I.V."/>
            <person name="Nagy L.G."/>
            <person name="Martin F."/>
            <person name="Kauserud H."/>
        </authorList>
    </citation>
    <scope>NUCLEOTIDE SEQUENCE</scope>
    <source>
        <strain evidence="2">9144</strain>
    </source>
</reference>
<sequence length="468" mass="51736">SSSVSILLQLPRELVFAIFDCLSEPELIKLYQVSSNMKDLAMLAICSRFGISEAQIQLGSTSLTVTCNVMRSIGVSRPKNLQFNEGDVDHLPVWRSLIHYAKRFPNFIPKIVLKFPKRELETLREPGLAIANHRYLQSGPLCLASALGATIPQNPILIINHLSIVSVRPHLVVERRRSQHPSCLRIIEKDKLTRRIHSTLAATLKHERISLIHAFAFPHPSAPLSSVVVFNPLSILFLDIATAAPASVSPAEWELVLPLLALPSLRTVRIQLDCPFDGLSSFLERHPRIKHIDFRKDWSVLCSGGGGGFPSLPYLKDIAASTRMIAAALQTLSSFPRLHSVSISAELNSGAVADFQAALRLIAARSTVKQLTIQIPPDVDPPWMHFNDAKATLPYIQKLKIAQWTCSADGDDFPPWLKKFPALEELEVCGDLFQASSTSKGPLLSKRLSEAISKTCPGVIIRQVQRFG</sequence>
<gene>
    <name evidence="2" type="ORF">GGX14DRAFT_676004</name>
</gene>
<proteinExistence type="predicted"/>
<organism evidence="2 3">
    <name type="scientific">Mycena pura</name>
    <dbReference type="NCBI Taxonomy" id="153505"/>
    <lineage>
        <taxon>Eukaryota</taxon>
        <taxon>Fungi</taxon>
        <taxon>Dikarya</taxon>
        <taxon>Basidiomycota</taxon>
        <taxon>Agaricomycotina</taxon>
        <taxon>Agaricomycetes</taxon>
        <taxon>Agaricomycetidae</taxon>
        <taxon>Agaricales</taxon>
        <taxon>Marasmiineae</taxon>
        <taxon>Mycenaceae</taxon>
        <taxon>Mycena</taxon>
    </lineage>
</organism>
<dbReference type="AlphaFoldDB" id="A0AAD6VRU2"/>
<dbReference type="SUPFAM" id="SSF81383">
    <property type="entry name" value="F-box domain"/>
    <property type="match status" value="1"/>
</dbReference>
<dbReference type="Gene3D" id="3.80.10.10">
    <property type="entry name" value="Ribonuclease Inhibitor"/>
    <property type="match status" value="1"/>
</dbReference>
<accession>A0AAD6VRU2</accession>
<dbReference type="InterPro" id="IPR036047">
    <property type="entry name" value="F-box-like_dom_sf"/>
</dbReference>
<comment type="caution">
    <text evidence="2">The sequence shown here is derived from an EMBL/GenBank/DDBJ whole genome shotgun (WGS) entry which is preliminary data.</text>
</comment>
<feature type="non-terminal residue" evidence="2">
    <location>
        <position position="1"/>
    </location>
</feature>
<protein>
    <recommendedName>
        <fullName evidence="1">F-box domain-containing protein</fullName>
    </recommendedName>
</protein>